<keyword evidence="3" id="KW-1185">Reference proteome</keyword>
<sequence length="211" mass="23906">MNFSISVFLGTLCSILAVILASFLVEKKFPKRSRPGRKTWWLIAHIFFVVLYFSGLLGTLLLSLSTAFVDRSGLIYAAHLFIQFFDWFLIIPGAFGSLITGFGLAVGTWGITRHYWVIAKWVGNSLAILFGAMCMRVWIHDSFPILFADGMNPLQNPVYLENRRLLVMGTLVSLFLLTFLVVISYLKPWGKRKKYRRSRKSSAGRETAPSV</sequence>
<evidence type="ECO:0008006" key="4">
    <source>
        <dbReference type="Google" id="ProtNLM"/>
    </source>
</evidence>
<dbReference type="STRING" id="201973.SAMN04488025_12041"/>
<dbReference type="RefSeq" id="WP_092039091.1">
    <property type="nucleotide sequence ID" value="NZ_FOOK01000020.1"/>
</dbReference>
<evidence type="ECO:0000313" key="2">
    <source>
        <dbReference type="EMBL" id="SFG19854.1"/>
    </source>
</evidence>
<feature type="transmembrane region" description="Helical" evidence="1">
    <location>
        <begin position="165"/>
        <end position="186"/>
    </location>
</feature>
<dbReference type="AlphaFoldDB" id="A0A1I2PUV2"/>
<dbReference type="EMBL" id="FOOK01000020">
    <property type="protein sequence ID" value="SFG19854.1"/>
    <property type="molecule type" value="Genomic_DNA"/>
</dbReference>
<feature type="transmembrane region" description="Helical" evidence="1">
    <location>
        <begin position="87"/>
        <end position="109"/>
    </location>
</feature>
<reference evidence="3" key="1">
    <citation type="submission" date="2016-10" db="EMBL/GenBank/DDBJ databases">
        <authorList>
            <person name="Varghese N."/>
            <person name="Submissions S."/>
        </authorList>
    </citation>
    <scope>NUCLEOTIDE SEQUENCE [LARGE SCALE GENOMIC DNA]</scope>
    <source>
        <strain evidence="3">DSM 44945</strain>
    </source>
</reference>
<dbReference type="Proteomes" id="UP000198661">
    <property type="component" value="Unassembled WGS sequence"/>
</dbReference>
<protein>
    <recommendedName>
        <fullName evidence="4">DUF2269 domain-containing protein</fullName>
    </recommendedName>
</protein>
<evidence type="ECO:0000313" key="3">
    <source>
        <dbReference type="Proteomes" id="UP000198661"/>
    </source>
</evidence>
<dbReference type="OrthoDB" id="156858at2"/>
<keyword evidence="1" id="KW-1133">Transmembrane helix</keyword>
<accession>A0A1I2PUV2</accession>
<gene>
    <name evidence="2" type="ORF">SAMN04488025_12041</name>
</gene>
<proteinExistence type="predicted"/>
<organism evidence="2 3">
    <name type="scientific">Planifilum fulgidum</name>
    <dbReference type="NCBI Taxonomy" id="201973"/>
    <lineage>
        <taxon>Bacteria</taxon>
        <taxon>Bacillati</taxon>
        <taxon>Bacillota</taxon>
        <taxon>Bacilli</taxon>
        <taxon>Bacillales</taxon>
        <taxon>Thermoactinomycetaceae</taxon>
        <taxon>Planifilum</taxon>
    </lineage>
</organism>
<name>A0A1I2PUV2_9BACL</name>
<keyword evidence="1" id="KW-0472">Membrane</keyword>
<evidence type="ECO:0000256" key="1">
    <source>
        <dbReference type="SAM" id="Phobius"/>
    </source>
</evidence>
<feature type="transmembrane region" description="Helical" evidence="1">
    <location>
        <begin position="121"/>
        <end position="139"/>
    </location>
</feature>
<keyword evidence="1" id="KW-0812">Transmembrane</keyword>
<feature type="transmembrane region" description="Helical" evidence="1">
    <location>
        <begin position="6"/>
        <end position="25"/>
    </location>
</feature>
<feature type="transmembrane region" description="Helical" evidence="1">
    <location>
        <begin position="46"/>
        <end position="67"/>
    </location>
</feature>